<feature type="transmembrane region" description="Helical" evidence="1">
    <location>
        <begin position="12"/>
        <end position="36"/>
    </location>
</feature>
<accession>A0A5P1EFZ9</accession>
<organism evidence="2 3">
    <name type="scientific">Asparagus officinalis</name>
    <name type="common">Garden asparagus</name>
    <dbReference type="NCBI Taxonomy" id="4686"/>
    <lineage>
        <taxon>Eukaryota</taxon>
        <taxon>Viridiplantae</taxon>
        <taxon>Streptophyta</taxon>
        <taxon>Embryophyta</taxon>
        <taxon>Tracheophyta</taxon>
        <taxon>Spermatophyta</taxon>
        <taxon>Magnoliopsida</taxon>
        <taxon>Liliopsida</taxon>
        <taxon>Asparagales</taxon>
        <taxon>Asparagaceae</taxon>
        <taxon>Asparagoideae</taxon>
        <taxon>Asparagus</taxon>
    </lineage>
</organism>
<keyword evidence="3" id="KW-1185">Reference proteome</keyword>
<dbReference type="Proteomes" id="UP000243459">
    <property type="component" value="Chromosome 7"/>
</dbReference>
<protein>
    <submittedName>
        <fullName evidence="2">Uncharacterized protein</fullName>
    </submittedName>
</protein>
<keyword evidence="1" id="KW-0472">Membrane</keyword>
<gene>
    <name evidence="2" type="ORF">A4U43_C07F28790</name>
</gene>
<evidence type="ECO:0000256" key="1">
    <source>
        <dbReference type="SAM" id="Phobius"/>
    </source>
</evidence>
<evidence type="ECO:0000313" key="3">
    <source>
        <dbReference type="Proteomes" id="UP000243459"/>
    </source>
</evidence>
<keyword evidence="1" id="KW-0812">Transmembrane</keyword>
<keyword evidence="1" id="KW-1133">Transmembrane helix</keyword>
<evidence type="ECO:0000313" key="2">
    <source>
        <dbReference type="EMBL" id="ONK64683.1"/>
    </source>
</evidence>
<reference evidence="3" key="1">
    <citation type="journal article" date="2017" name="Nat. Commun.">
        <title>The asparagus genome sheds light on the origin and evolution of a young Y chromosome.</title>
        <authorList>
            <person name="Harkess A."/>
            <person name="Zhou J."/>
            <person name="Xu C."/>
            <person name="Bowers J.E."/>
            <person name="Van der Hulst R."/>
            <person name="Ayyampalayam S."/>
            <person name="Mercati F."/>
            <person name="Riccardi P."/>
            <person name="McKain M.R."/>
            <person name="Kakrana A."/>
            <person name="Tang H."/>
            <person name="Ray J."/>
            <person name="Groenendijk J."/>
            <person name="Arikit S."/>
            <person name="Mathioni S.M."/>
            <person name="Nakano M."/>
            <person name="Shan H."/>
            <person name="Telgmann-Rauber A."/>
            <person name="Kanno A."/>
            <person name="Yue Z."/>
            <person name="Chen H."/>
            <person name="Li W."/>
            <person name="Chen Y."/>
            <person name="Xu X."/>
            <person name="Zhang Y."/>
            <person name="Luo S."/>
            <person name="Chen H."/>
            <person name="Gao J."/>
            <person name="Mao Z."/>
            <person name="Pires J.C."/>
            <person name="Luo M."/>
            <person name="Kudrna D."/>
            <person name="Wing R.A."/>
            <person name="Meyers B.C."/>
            <person name="Yi K."/>
            <person name="Kong H."/>
            <person name="Lavrijsen P."/>
            <person name="Sunseri F."/>
            <person name="Falavigna A."/>
            <person name="Ye Y."/>
            <person name="Leebens-Mack J.H."/>
            <person name="Chen G."/>
        </authorList>
    </citation>
    <scope>NUCLEOTIDE SEQUENCE [LARGE SCALE GENOMIC DNA]</scope>
    <source>
        <strain evidence="3">cv. DH0086</strain>
    </source>
</reference>
<dbReference type="Gramene" id="ONK64683">
    <property type="protein sequence ID" value="ONK64683"/>
    <property type="gene ID" value="A4U43_C07F28790"/>
</dbReference>
<sequence length="104" mass="12043">MRRGFPASEFAYSSIHFSAVIFVCFFLQVVTFNTLLENKYSSTLVRTINCSSSCYVHWQTFFFVQLAMLASDVIIWSFLREKFFQTVAHYSIASLIVLGLMELE</sequence>
<dbReference type="AlphaFoldDB" id="A0A5P1EFZ9"/>
<proteinExistence type="predicted"/>
<dbReference type="EMBL" id="CM007387">
    <property type="protein sequence ID" value="ONK64683.1"/>
    <property type="molecule type" value="Genomic_DNA"/>
</dbReference>
<feature type="transmembrane region" description="Helical" evidence="1">
    <location>
        <begin position="56"/>
        <end position="76"/>
    </location>
</feature>
<name>A0A5P1EFZ9_ASPOF</name>